<evidence type="ECO:0000256" key="1">
    <source>
        <dbReference type="SAM" id="MobiDB-lite"/>
    </source>
</evidence>
<keyword evidence="3" id="KW-1185">Reference proteome</keyword>
<gene>
    <name evidence="2" type="ORF">PR048_020491</name>
</gene>
<protein>
    <submittedName>
        <fullName evidence="2">Uncharacterized protein</fullName>
    </submittedName>
</protein>
<evidence type="ECO:0000313" key="2">
    <source>
        <dbReference type="EMBL" id="KAJ8879874.1"/>
    </source>
</evidence>
<feature type="region of interest" description="Disordered" evidence="1">
    <location>
        <begin position="38"/>
        <end position="79"/>
    </location>
</feature>
<organism evidence="2 3">
    <name type="scientific">Dryococelus australis</name>
    <dbReference type="NCBI Taxonomy" id="614101"/>
    <lineage>
        <taxon>Eukaryota</taxon>
        <taxon>Metazoa</taxon>
        <taxon>Ecdysozoa</taxon>
        <taxon>Arthropoda</taxon>
        <taxon>Hexapoda</taxon>
        <taxon>Insecta</taxon>
        <taxon>Pterygota</taxon>
        <taxon>Neoptera</taxon>
        <taxon>Polyneoptera</taxon>
        <taxon>Phasmatodea</taxon>
        <taxon>Verophasmatodea</taxon>
        <taxon>Anareolatae</taxon>
        <taxon>Phasmatidae</taxon>
        <taxon>Eurycanthinae</taxon>
        <taxon>Dryococelus</taxon>
    </lineage>
</organism>
<proteinExistence type="predicted"/>
<comment type="caution">
    <text evidence="2">The sequence shown here is derived from an EMBL/GenBank/DDBJ whole genome shotgun (WGS) entry which is preliminary data.</text>
</comment>
<dbReference type="Proteomes" id="UP001159363">
    <property type="component" value="Chromosome 6"/>
</dbReference>
<dbReference type="EMBL" id="JARBHB010000007">
    <property type="protein sequence ID" value="KAJ8879874.1"/>
    <property type="molecule type" value="Genomic_DNA"/>
</dbReference>
<reference evidence="2 3" key="1">
    <citation type="submission" date="2023-02" db="EMBL/GenBank/DDBJ databases">
        <title>LHISI_Scaffold_Assembly.</title>
        <authorList>
            <person name="Stuart O.P."/>
            <person name="Cleave R."/>
            <person name="Magrath M.J.L."/>
            <person name="Mikheyev A.S."/>
        </authorList>
    </citation>
    <scope>NUCLEOTIDE SEQUENCE [LARGE SCALE GENOMIC DNA]</scope>
    <source>
        <strain evidence="2">Daus_M_001</strain>
        <tissue evidence="2">Leg muscle</tissue>
    </source>
</reference>
<evidence type="ECO:0000313" key="3">
    <source>
        <dbReference type="Proteomes" id="UP001159363"/>
    </source>
</evidence>
<feature type="compositionally biased region" description="Polar residues" evidence="1">
    <location>
        <begin position="38"/>
        <end position="49"/>
    </location>
</feature>
<sequence>MGKPALTSHMRGRKHILAKSGRDISYGIGVFMLRKQQASQEMATGSSKETVSEPVNEEKIESANEPVVTLSVESPPTPS</sequence>
<name>A0ABQ9H6E5_9NEOP</name>
<accession>A0ABQ9H6E5</accession>